<feature type="non-terminal residue" evidence="2">
    <location>
        <position position="1"/>
    </location>
</feature>
<accession>A0A9W4SUP2</accession>
<dbReference type="Proteomes" id="UP001153678">
    <property type="component" value="Unassembled WGS sequence"/>
</dbReference>
<dbReference type="Gene3D" id="1.10.510.10">
    <property type="entry name" value="Transferase(Phosphotransferase) domain 1"/>
    <property type="match status" value="1"/>
</dbReference>
<proteinExistence type="predicted"/>
<dbReference type="PROSITE" id="PS50011">
    <property type="entry name" value="PROTEIN_KINASE_DOM"/>
    <property type="match status" value="1"/>
</dbReference>
<dbReference type="PANTHER" id="PTHR44329">
    <property type="entry name" value="SERINE/THREONINE-PROTEIN KINASE TNNI3K-RELATED"/>
    <property type="match status" value="1"/>
</dbReference>
<dbReference type="Pfam" id="PF07714">
    <property type="entry name" value="PK_Tyr_Ser-Thr"/>
    <property type="match status" value="1"/>
</dbReference>
<dbReference type="SUPFAM" id="SSF56112">
    <property type="entry name" value="Protein kinase-like (PK-like)"/>
    <property type="match status" value="1"/>
</dbReference>
<name>A0A9W4SUP2_9GLOM</name>
<sequence length="115" mass="13127">QKSNDKIYGVLPYIAPEVLNGELYTLASDIYSFGVIMAELSSGNPPFYDRKHDVTLALDICNGLRPEFGKGTPEFYKKLAYRCMNANPNQRPTADELYSILDFWDNSIRYDFSVK</sequence>
<reference evidence="2" key="1">
    <citation type="submission" date="2022-08" db="EMBL/GenBank/DDBJ databases">
        <authorList>
            <person name="Kallberg Y."/>
            <person name="Tangrot J."/>
            <person name="Rosling A."/>
        </authorList>
    </citation>
    <scope>NUCLEOTIDE SEQUENCE</scope>
    <source>
        <strain evidence="2">Wild A</strain>
    </source>
</reference>
<comment type="caution">
    <text evidence="2">The sequence shown here is derived from an EMBL/GenBank/DDBJ whole genome shotgun (WGS) entry which is preliminary data.</text>
</comment>
<keyword evidence="3" id="KW-1185">Reference proteome</keyword>
<dbReference type="PANTHER" id="PTHR44329:SF214">
    <property type="entry name" value="PROTEIN KINASE DOMAIN-CONTAINING PROTEIN"/>
    <property type="match status" value="1"/>
</dbReference>
<dbReference type="GO" id="GO:0005524">
    <property type="term" value="F:ATP binding"/>
    <property type="evidence" value="ECO:0007669"/>
    <property type="project" value="InterPro"/>
</dbReference>
<evidence type="ECO:0000259" key="1">
    <source>
        <dbReference type="PROSITE" id="PS50011"/>
    </source>
</evidence>
<dbReference type="AlphaFoldDB" id="A0A9W4SUP2"/>
<dbReference type="GO" id="GO:0004674">
    <property type="term" value="F:protein serine/threonine kinase activity"/>
    <property type="evidence" value="ECO:0007669"/>
    <property type="project" value="TreeGrafter"/>
</dbReference>
<dbReference type="EMBL" id="CAMKVN010003158">
    <property type="protein sequence ID" value="CAI2183889.1"/>
    <property type="molecule type" value="Genomic_DNA"/>
</dbReference>
<protein>
    <submittedName>
        <fullName evidence="2">2275_t:CDS:1</fullName>
    </submittedName>
</protein>
<dbReference type="InterPro" id="IPR011009">
    <property type="entry name" value="Kinase-like_dom_sf"/>
</dbReference>
<gene>
    <name evidence="2" type="ORF">FWILDA_LOCUS11305</name>
</gene>
<evidence type="ECO:0000313" key="3">
    <source>
        <dbReference type="Proteomes" id="UP001153678"/>
    </source>
</evidence>
<dbReference type="OrthoDB" id="2441172at2759"/>
<organism evidence="2 3">
    <name type="scientific">Funneliformis geosporum</name>
    <dbReference type="NCBI Taxonomy" id="1117311"/>
    <lineage>
        <taxon>Eukaryota</taxon>
        <taxon>Fungi</taxon>
        <taxon>Fungi incertae sedis</taxon>
        <taxon>Mucoromycota</taxon>
        <taxon>Glomeromycotina</taxon>
        <taxon>Glomeromycetes</taxon>
        <taxon>Glomerales</taxon>
        <taxon>Glomeraceae</taxon>
        <taxon>Funneliformis</taxon>
    </lineage>
</organism>
<dbReference type="InterPro" id="IPR051681">
    <property type="entry name" value="Ser/Thr_Kinases-Pseudokinases"/>
</dbReference>
<dbReference type="InterPro" id="IPR000719">
    <property type="entry name" value="Prot_kinase_dom"/>
</dbReference>
<evidence type="ECO:0000313" key="2">
    <source>
        <dbReference type="EMBL" id="CAI2183889.1"/>
    </source>
</evidence>
<dbReference type="InterPro" id="IPR001245">
    <property type="entry name" value="Ser-Thr/Tyr_kinase_cat_dom"/>
</dbReference>
<feature type="domain" description="Protein kinase" evidence="1">
    <location>
        <begin position="1"/>
        <end position="104"/>
    </location>
</feature>